<proteinExistence type="predicted"/>
<dbReference type="EMBL" id="LR796566">
    <property type="protein sequence ID" value="CAB4151818.1"/>
    <property type="molecule type" value="Genomic_DNA"/>
</dbReference>
<protein>
    <submittedName>
        <fullName evidence="1">Uncharacterized protein</fullName>
    </submittedName>
</protein>
<reference evidence="1" key="1">
    <citation type="submission" date="2020-04" db="EMBL/GenBank/DDBJ databases">
        <authorList>
            <person name="Chiriac C."/>
            <person name="Salcher M."/>
            <person name="Ghai R."/>
            <person name="Kavagutti S V."/>
        </authorList>
    </citation>
    <scope>NUCLEOTIDE SEQUENCE</scope>
</reference>
<accession>A0A6J5MZ30</accession>
<organism evidence="1">
    <name type="scientific">uncultured Caudovirales phage</name>
    <dbReference type="NCBI Taxonomy" id="2100421"/>
    <lineage>
        <taxon>Viruses</taxon>
        <taxon>Duplodnaviria</taxon>
        <taxon>Heunggongvirae</taxon>
        <taxon>Uroviricota</taxon>
        <taxon>Caudoviricetes</taxon>
        <taxon>Peduoviridae</taxon>
        <taxon>Maltschvirus</taxon>
        <taxon>Maltschvirus maltsch</taxon>
    </lineage>
</organism>
<name>A0A6J5MZ30_9CAUD</name>
<gene>
    <name evidence="1" type="ORF">UFOVP587_35</name>
</gene>
<evidence type="ECO:0000313" key="1">
    <source>
        <dbReference type="EMBL" id="CAB4151818.1"/>
    </source>
</evidence>
<sequence length="130" mass="15025">MKVLRNIIHCPRCHQVMLPPRTALSRLDNRSEVCPDCGMEEAWEQYTLGKVYDWRIPTRSDTEYEVTFTVNVTYTHKVLLDSSYDENDDVPAIITDIIHDAIQNDHGFLDNCTVINEEFVIPQDIVVVSK</sequence>